<reference evidence="3 4" key="1">
    <citation type="journal article" date="2024" name="BMC Biol.">
        <title>Comparative genomics of Ascetosporea gives new insight into the evolutionary basis for animal parasitism in Rhizaria.</title>
        <authorList>
            <person name="Hiltunen Thoren M."/>
            <person name="Onut-Brannstrom I."/>
            <person name="Alfjorden A."/>
            <person name="Peckova H."/>
            <person name="Swords F."/>
            <person name="Hooper C."/>
            <person name="Holzer A.S."/>
            <person name="Bass D."/>
            <person name="Burki F."/>
        </authorList>
    </citation>
    <scope>NUCLEOTIDE SEQUENCE [LARGE SCALE GENOMIC DNA]</scope>
    <source>
        <strain evidence="3">20-A016</strain>
    </source>
</reference>
<dbReference type="InterPro" id="IPR036013">
    <property type="entry name" value="Band_7/SPFH_dom_sf"/>
</dbReference>
<dbReference type="EMBL" id="JBDODL010000300">
    <property type="protein sequence ID" value="MES1919469.1"/>
    <property type="molecule type" value="Genomic_DNA"/>
</dbReference>
<dbReference type="PANTHER" id="PTHR43446">
    <property type="entry name" value="MEMBRANE PROTEIN-RELATED"/>
    <property type="match status" value="1"/>
</dbReference>
<dbReference type="Gene3D" id="3.30.479.30">
    <property type="entry name" value="Band 7 domain"/>
    <property type="match status" value="1"/>
</dbReference>
<comment type="caution">
    <text evidence="3">The sequence shown here is derived from an EMBL/GenBank/DDBJ whole genome shotgun (WGS) entry which is preliminary data.</text>
</comment>
<dbReference type="SMART" id="SM00244">
    <property type="entry name" value="PHB"/>
    <property type="match status" value="1"/>
</dbReference>
<keyword evidence="4" id="KW-1185">Reference proteome</keyword>
<dbReference type="InterPro" id="IPR001107">
    <property type="entry name" value="Band_7"/>
</dbReference>
<evidence type="ECO:0000259" key="2">
    <source>
        <dbReference type="SMART" id="SM00244"/>
    </source>
</evidence>
<dbReference type="Pfam" id="PF01145">
    <property type="entry name" value="Band_7"/>
    <property type="match status" value="1"/>
</dbReference>
<accession>A0ABV2AJ31</accession>
<protein>
    <recommendedName>
        <fullName evidence="2">Band 7 domain-containing protein</fullName>
    </recommendedName>
</protein>
<evidence type="ECO:0000256" key="1">
    <source>
        <dbReference type="SAM" id="MobiDB-lite"/>
    </source>
</evidence>
<evidence type="ECO:0000313" key="3">
    <source>
        <dbReference type="EMBL" id="MES1919469.1"/>
    </source>
</evidence>
<organism evidence="3 4">
    <name type="scientific">Bonamia ostreae</name>
    <dbReference type="NCBI Taxonomy" id="126728"/>
    <lineage>
        <taxon>Eukaryota</taxon>
        <taxon>Sar</taxon>
        <taxon>Rhizaria</taxon>
        <taxon>Endomyxa</taxon>
        <taxon>Ascetosporea</taxon>
        <taxon>Haplosporida</taxon>
        <taxon>Bonamia</taxon>
    </lineage>
</organism>
<gene>
    <name evidence="3" type="ORF">MHBO_001297</name>
</gene>
<dbReference type="SUPFAM" id="SSF117892">
    <property type="entry name" value="Band 7/SPFH domain"/>
    <property type="match status" value="1"/>
</dbReference>
<evidence type="ECO:0000313" key="4">
    <source>
        <dbReference type="Proteomes" id="UP001439008"/>
    </source>
</evidence>
<sequence>MSGQKKSEISIIENTGSVKKGDKTLNEEGLKEKAENSKSLKQTRESEIELGKRCCPSCLSCCLSTVCPFMWLSSCYVVNEREELVVLNFGNYLGTIKEPGLYLNNPCGTTILRTRTDNKSVDLGDVKVVDSTGSPLVISGVTTYKIVNSRSAALNVHDPHNYVLTQALAVMKIVVSKSTYDELKINSSSIRSELVRSLQDRVFKAGVRVSNFELTDLSYAKEIAQAMLVRQQAFAMVHFDNFSKRISGGRPENDS</sequence>
<dbReference type="PANTHER" id="PTHR43446:SF1">
    <property type="entry name" value="BAND 7 DOMAIN-CONTAINING PROTEIN"/>
    <property type="match status" value="1"/>
</dbReference>
<name>A0ABV2AJ31_9EUKA</name>
<feature type="domain" description="Band 7" evidence="2">
    <location>
        <begin position="73"/>
        <end position="231"/>
    </location>
</feature>
<dbReference type="Proteomes" id="UP001439008">
    <property type="component" value="Unassembled WGS sequence"/>
</dbReference>
<proteinExistence type="predicted"/>
<feature type="region of interest" description="Disordered" evidence="1">
    <location>
        <begin position="19"/>
        <end position="42"/>
    </location>
</feature>